<dbReference type="Proteomes" id="UP001500886">
    <property type="component" value="Unassembled WGS sequence"/>
</dbReference>
<dbReference type="InterPro" id="IPR006311">
    <property type="entry name" value="TAT_signal"/>
</dbReference>
<gene>
    <name evidence="4" type="ORF">GCM10010315_29490</name>
</gene>
<dbReference type="Pfam" id="PF09423">
    <property type="entry name" value="PhoD"/>
    <property type="match status" value="1"/>
</dbReference>
<dbReference type="InterPro" id="IPR029052">
    <property type="entry name" value="Metallo-depent_PP-like"/>
</dbReference>
<dbReference type="EMBL" id="BAAASL010000009">
    <property type="protein sequence ID" value="GAA2717074.1"/>
    <property type="molecule type" value="Genomic_DNA"/>
</dbReference>
<dbReference type="CDD" id="cd07389">
    <property type="entry name" value="MPP_PhoD"/>
    <property type="match status" value="1"/>
</dbReference>
<feature type="region of interest" description="Disordered" evidence="1">
    <location>
        <begin position="1"/>
        <end position="25"/>
    </location>
</feature>
<dbReference type="InterPro" id="IPR032093">
    <property type="entry name" value="PhoD_N"/>
</dbReference>
<proteinExistence type="predicted"/>
<keyword evidence="5" id="KW-1185">Reference proteome</keyword>
<feature type="domain" description="PhoD-like phosphatase metallophosphatase" evidence="2">
    <location>
        <begin position="178"/>
        <end position="519"/>
    </location>
</feature>
<dbReference type="Gene3D" id="3.60.21.70">
    <property type="entry name" value="PhoD-like phosphatase"/>
    <property type="match status" value="1"/>
</dbReference>
<dbReference type="PANTHER" id="PTHR43606">
    <property type="entry name" value="PHOSPHATASE, PUTATIVE (AFU_ORTHOLOGUE AFUA_6G08710)-RELATED"/>
    <property type="match status" value="1"/>
</dbReference>
<comment type="caution">
    <text evidence="4">The sequence shown here is derived from an EMBL/GenBank/DDBJ whole genome shotgun (WGS) entry which is preliminary data.</text>
</comment>
<feature type="compositionally biased region" description="Low complexity" evidence="1">
    <location>
        <begin position="9"/>
        <end position="22"/>
    </location>
</feature>
<name>A0ABN3TS91_9ACTN</name>
<reference evidence="4 5" key="1">
    <citation type="journal article" date="2019" name="Int. J. Syst. Evol. Microbiol.">
        <title>The Global Catalogue of Microorganisms (GCM) 10K type strain sequencing project: providing services to taxonomists for standard genome sequencing and annotation.</title>
        <authorList>
            <consortium name="The Broad Institute Genomics Platform"/>
            <consortium name="The Broad Institute Genome Sequencing Center for Infectious Disease"/>
            <person name="Wu L."/>
            <person name="Ma J."/>
        </authorList>
    </citation>
    <scope>NUCLEOTIDE SEQUENCE [LARGE SCALE GENOMIC DNA]</scope>
    <source>
        <strain evidence="4 5">JCM 4542</strain>
    </source>
</reference>
<dbReference type="InterPro" id="IPR052900">
    <property type="entry name" value="Phospholipid_Metab_Enz"/>
</dbReference>
<accession>A0ABN3TS91</accession>
<dbReference type="PANTHER" id="PTHR43606:SF2">
    <property type="entry name" value="ALKALINE PHOSPHATASE FAMILY PROTEIN (AFU_ORTHOLOGUE AFUA_5G03860)"/>
    <property type="match status" value="1"/>
</dbReference>
<feature type="domain" description="Phospholipase D N-terminal" evidence="3">
    <location>
        <begin position="68"/>
        <end position="165"/>
    </location>
</feature>
<dbReference type="Gene3D" id="2.60.40.380">
    <property type="entry name" value="Purple acid phosphatase-like, N-terminal"/>
    <property type="match status" value="1"/>
</dbReference>
<organism evidence="4 5">
    <name type="scientific">Streptomyces luteosporeus</name>
    <dbReference type="NCBI Taxonomy" id="173856"/>
    <lineage>
        <taxon>Bacteria</taxon>
        <taxon>Bacillati</taxon>
        <taxon>Actinomycetota</taxon>
        <taxon>Actinomycetes</taxon>
        <taxon>Kitasatosporales</taxon>
        <taxon>Streptomycetaceae</taxon>
        <taxon>Streptomyces</taxon>
    </lineage>
</organism>
<evidence type="ECO:0000259" key="3">
    <source>
        <dbReference type="Pfam" id="PF16655"/>
    </source>
</evidence>
<dbReference type="InterPro" id="IPR038607">
    <property type="entry name" value="PhoD-like_sf"/>
</dbReference>
<protein>
    <submittedName>
        <fullName evidence="4">Alkaline phosphatase D family protein</fullName>
    </submittedName>
</protein>
<evidence type="ECO:0000313" key="4">
    <source>
        <dbReference type="EMBL" id="GAA2717074.1"/>
    </source>
</evidence>
<evidence type="ECO:0000313" key="5">
    <source>
        <dbReference type="Proteomes" id="UP001500886"/>
    </source>
</evidence>
<dbReference type="SUPFAM" id="SSF56300">
    <property type="entry name" value="Metallo-dependent phosphatases"/>
    <property type="match status" value="1"/>
</dbReference>
<evidence type="ECO:0000259" key="2">
    <source>
        <dbReference type="Pfam" id="PF09423"/>
    </source>
</evidence>
<dbReference type="RefSeq" id="WP_344435644.1">
    <property type="nucleotide sequence ID" value="NZ_BAAASL010000009.1"/>
</dbReference>
<evidence type="ECO:0000256" key="1">
    <source>
        <dbReference type="SAM" id="MobiDB-lite"/>
    </source>
</evidence>
<dbReference type="PROSITE" id="PS51318">
    <property type="entry name" value="TAT"/>
    <property type="match status" value="1"/>
</dbReference>
<dbReference type="Pfam" id="PF16655">
    <property type="entry name" value="PhoD_N"/>
    <property type="match status" value="1"/>
</dbReference>
<dbReference type="InterPro" id="IPR018946">
    <property type="entry name" value="PhoD-like_MPP"/>
</dbReference>
<sequence length="550" mass="61814">MPQQPPPQQSSQQQSSRKQSSPAATGPFRRRFLTLTAGAAVLALAPRLPGAYAAPSPSLGLRDDPFALGVASGEALPDSVVLWTRLAPRPYEPSAGLPEEGEVSVQWEISRDERFRSVEQRGSTLAEAEDGYSVHIDVRGLEPDRVYWYRFRTGSWISPAGRTRTTPEQGDPVREMRLALASCQQYDEGYYTALRHLADEDLDAVFFVGDYIYENAINAKAGARRYPRDRELPASCNHTLQTLTDYRMRYALGKADPDLQAAHAAHPWYVTWDDHEVENNYAAEVSQHNDPVAAFLRRRAAAYRAYWENMPLRSRQRPSGPDMRLYRRFSYGRLAQFDILDTRQYRDDQAYGDGWQYPGPKSEDPARSITGDAQEQWLIDGFRRSSVVWNVVPQQVVFSRRRTTAGRSRLSMDAWDGYPASRRRLLQGARHAGVENLMVLSGDAHVHYAMDIKEDFDDPRSPTAGVEIAGTSLSSGFDGVERPANRDAVLAANPHMKYFADRRGYVVVTLEEEQARADYRTLPYVTRPGAPIGTAASFVTEAGRPGFERD</sequence>